<evidence type="ECO:0000313" key="3">
    <source>
        <dbReference type="EMBL" id="OYP56958.1"/>
    </source>
</evidence>
<dbReference type="EMBL" id="BPTR01000001">
    <property type="protein sequence ID" value="GJG27443.1"/>
    <property type="molecule type" value="Genomic_DNA"/>
</dbReference>
<comment type="caution">
    <text evidence="2">The sequence shown here is derived from an EMBL/GenBank/DDBJ whole genome shotgun (WGS) entry which is preliminary data.</text>
</comment>
<keyword evidence="2" id="KW-0808">Transferase</keyword>
<dbReference type="Pfam" id="PF00535">
    <property type="entry name" value="Glycos_transf_2"/>
    <property type="match status" value="1"/>
</dbReference>
<protein>
    <submittedName>
        <fullName evidence="2">Glycosyl transferase</fullName>
    </submittedName>
</protein>
<dbReference type="Gene3D" id="3.90.550.10">
    <property type="entry name" value="Spore Coat Polysaccharide Biosynthesis Protein SpsA, Chain A"/>
    <property type="match status" value="1"/>
</dbReference>
<dbReference type="PANTHER" id="PTHR22916">
    <property type="entry name" value="GLYCOSYLTRANSFERASE"/>
    <property type="match status" value="1"/>
</dbReference>
<dbReference type="SUPFAM" id="SSF53448">
    <property type="entry name" value="Nucleotide-diphospho-sugar transferases"/>
    <property type="match status" value="1"/>
</dbReference>
<evidence type="ECO:0000259" key="1">
    <source>
        <dbReference type="Pfam" id="PF00535"/>
    </source>
</evidence>
<dbReference type="PANTHER" id="PTHR22916:SF3">
    <property type="entry name" value="UDP-GLCNAC:BETAGAL BETA-1,3-N-ACETYLGLUCOSAMINYLTRANSFERASE-LIKE PROTEIN 1"/>
    <property type="match status" value="1"/>
</dbReference>
<sequence>MNTDYSKLLTIVVPAYNAENDIARCLDSLVLEQKYMDELEVLVVNDGSTDHTSEIAHSYERAYPCTFRVIDKENGNYGSCMNIGLSMAQGKYFRTLDSDDTVKMRGLVQLLLAIKETKADLIVTEKIKYYEGDSKSIHYPLPPQVPVNIDVDSSKGLWQIPNLTYNMVVMSMTYRTQLLRDIHFHWHENIFYTDSEFCYFPMKHVQIVRFVDEPFYVYYIGKDEQSTSAVGLRRNFDSFKIIVNDLVDDYLTVDYTLPMFPILKNVVEERYLRYFYMYMLIDGFKYRKDILAVDQKLKQLPGLYHRVAKKFNFIGHDYITPYRMSAYHPKYLLLLLYRKIAMSKTIRNILGKDEIYGGIA</sequence>
<dbReference type="AlphaFoldDB" id="A0AA37ME01"/>
<organism evidence="2 5">
    <name type="scientific">Segatella bryantii</name>
    <name type="common">Prevotella bryantii</name>
    <dbReference type="NCBI Taxonomy" id="77095"/>
    <lineage>
        <taxon>Bacteria</taxon>
        <taxon>Pseudomonadati</taxon>
        <taxon>Bacteroidota</taxon>
        <taxon>Bacteroidia</taxon>
        <taxon>Bacteroidales</taxon>
        <taxon>Prevotellaceae</taxon>
        <taxon>Segatella</taxon>
    </lineage>
</organism>
<name>A0AA37ME01_SEGBR</name>
<evidence type="ECO:0000313" key="2">
    <source>
        <dbReference type="EMBL" id="GJG27443.1"/>
    </source>
</evidence>
<dbReference type="EMBL" id="NPJF01000015">
    <property type="protein sequence ID" value="OYP56958.1"/>
    <property type="molecule type" value="Genomic_DNA"/>
</dbReference>
<evidence type="ECO:0000313" key="5">
    <source>
        <dbReference type="Proteomes" id="UP000887043"/>
    </source>
</evidence>
<dbReference type="Proteomes" id="UP000887043">
    <property type="component" value="Unassembled WGS sequence"/>
</dbReference>
<reference evidence="2" key="2">
    <citation type="submission" date="2021-08" db="EMBL/GenBank/DDBJ databases">
        <title>Prevotella lacticifex sp. nov., isolated from rumen of cow.</title>
        <authorList>
            <person name="Shinkai T."/>
            <person name="Ikeyama N."/>
            <person name="Kumagai M."/>
            <person name="Ohmori H."/>
            <person name="Sakamoto M."/>
            <person name="Ohkuma M."/>
            <person name="Mitsumori M."/>
        </authorList>
    </citation>
    <scope>NUCLEOTIDE SEQUENCE</scope>
    <source>
        <strain evidence="2">DSM 11371</strain>
    </source>
</reference>
<dbReference type="GeneID" id="72479498"/>
<dbReference type="InterPro" id="IPR029044">
    <property type="entry name" value="Nucleotide-diphossugar_trans"/>
</dbReference>
<dbReference type="CDD" id="cd00761">
    <property type="entry name" value="Glyco_tranf_GTA_type"/>
    <property type="match status" value="1"/>
</dbReference>
<proteinExistence type="predicted"/>
<dbReference type="InterPro" id="IPR001173">
    <property type="entry name" value="Glyco_trans_2-like"/>
</dbReference>
<reference evidence="3 4" key="1">
    <citation type="submission" date="2017-08" db="EMBL/GenBank/DDBJ databases">
        <title>Comparative genomics of non-oral Prevotella species.</title>
        <authorList>
            <person name="Accetto T."/>
            <person name="Nograsek B."/>
            <person name="Avgustin G."/>
        </authorList>
    </citation>
    <scope>NUCLEOTIDE SEQUENCE [LARGE SCALE GENOMIC DNA]</scope>
    <source>
        <strain evidence="3 4">TC1-1</strain>
    </source>
</reference>
<dbReference type="Proteomes" id="UP000216189">
    <property type="component" value="Unassembled WGS sequence"/>
</dbReference>
<accession>A0AA37ME01</accession>
<evidence type="ECO:0000313" key="4">
    <source>
        <dbReference type="Proteomes" id="UP000216189"/>
    </source>
</evidence>
<dbReference type="RefSeq" id="WP_006283476.1">
    <property type="nucleotide sequence ID" value="NZ_BPTR01000001.1"/>
</dbReference>
<dbReference type="GO" id="GO:0016758">
    <property type="term" value="F:hexosyltransferase activity"/>
    <property type="evidence" value="ECO:0007669"/>
    <property type="project" value="UniProtKB-ARBA"/>
</dbReference>
<gene>
    <name evidence="3" type="ORF">CIK91_01765</name>
    <name evidence="2" type="ORF">PRRU23_11430</name>
</gene>
<feature type="domain" description="Glycosyltransferase 2-like" evidence="1">
    <location>
        <begin position="10"/>
        <end position="139"/>
    </location>
</feature>
<keyword evidence="4" id="KW-1185">Reference proteome</keyword>